<proteinExistence type="predicted"/>
<dbReference type="AlphaFoldDB" id="A0A1G9EAA5"/>
<evidence type="ECO:0000313" key="3">
    <source>
        <dbReference type="Proteomes" id="UP000198629"/>
    </source>
</evidence>
<dbReference type="Pfam" id="PF01882">
    <property type="entry name" value="DUF58"/>
    <property type="match status" value="1"/>
</dbReference>
<dbReference type="InterPro" id="IPR036465">
    <property type="entry name" value="vWFA_dom_sf"/>
</dbReference>
<keyword evidence="3" id="KW-1185">Reference proteome</keyword>
<dbReference type="SUPFAM" id="SSF53300">
    <property type="entry name" value="vWA-like"/>
    <property type="match status" value="1"/>
</dbReference>
<dbReference type="EMBL" id="FNFX01000004">
    <property type="protein sequence ID" value="SDK72986.1"/>
    <property type="molecule type" value="Genomic_DNA"/>
</dbReference>
<dbReference type="InterPro" id="IPR002881">
    <property type="entry name" value="DUF58"/>
</dbReference>
<name>A0A1G9EAA5_9PROT</name>
<gene>
    <name evidence="2" type="ORF">SAMN05192566_2255</name>
</gene>
<reference evidence="3" key="1">
    <citation type="submission" date="2016-10" db="EMBL/GenBank/DDBJ databases">
        <authorList>
            <person name="Varghese N."/>
            <person name="Submissions S."/>
        </authorList>
    </citation>
    <scope>NUCLEOTIDE SEQUENCE [LARGE SCALE GENOMIC DNA]</scope>
    <source>
        <strain evidence="3">CBMB127</strain>
    </source>
</reference>
<evidence type="ECO:0000259" key="1">
    <source>
        <dbReference type="Pfam" id="PF01882"/>
    </source>
</evidence>
<evidence type="ECO:0000313" key="2">
    <source>
        <dbReference type="EMBL" id="SDK72986.1"/>
    </source>
</evidence>
<sequence length="309" mass="35569">MLLSMTKRFGQKTGNKAVKHAREQDESSYALPFEYVIGWKSDSIQLGDHPGTQRGIGFDYRGNVNLADYPDARRMDLRQTIRDPFEQVQVRQFNQDSTTPIYAVCDLSSSMQFRGRQRKLDKAIEIAIAVANSAHRAGDLFGFIGYNQQVLEDYTLPLSRNLHQSKEAIGLLHDYQQMQVGADGMPDVPNFLGQTRGLVFWISDFHIPLNVIEKTLMAMSAHQVVPIVLWDDEEYKKLPKFGFGTMIDLENGRNRTLFFRAEVKAKFVAAFNERRHALEALFWRFDSPALFMHGDYKPDIMTHYFEQTM</sequence>
<protein>
    <recommendedName>
        <fullName evidence="1">DUF58 domain-containing protein</fullName>
    </recommendedName>
</protein>
<dbReference type="PANTHER" id="PTHR33608">
    <property type="entry name" value="BLL2464 PROTEIN"/>
    <property type="match status" value="1"/>
</dbReference>
<accession>A0A1G9EAA5</accession>
<organism evidence="2 3">
    <name type="scientific">Methylophilus rhizosphaerae</name>
    <dbReference type="NCBI Taxonomy" id="492660"/>
    <lineage>
        <taxon>Bacteria</taxon>
        <taxon>Pseudomonadati</taxon>
        <taxon>Pseudomonadota</taxon>
        <taxon>Betaproteobacteria</taxon>
        <taxon>Nitrosomonadales</taxon>
        <taxon>Methylophilaceae</taxon>
        <taxon>Methylophilus</taxon>
    </lineage>
</organism>
<feature type="domain" description="DUF58" evidence="1">
    <location>
        <begin position="71"/>
        <end position="276"/>
    </location>
</feature>
<dbReference type="PANTHER" id="PTHR33608:SF6">
    <property type="entry name" value="BLL2464 PROTEIN"/>
    <property type="match status" value="1"/>
</dbReference>
<dbReference type="Proteomes" id="UP000198629">
    <property type="component" value="Unassembled WGS sequence"/>
</dbReference>
<dbReference type="STRING" id="492660.SAMN05192566_2255"/>